<dbReference type="AlphaFoldDB" id="A0A645IIZ4"/>
<accession>A0A645IIZ4</accession>
<sequence>MTTYNESATILTEFCFREFVEYTIENVEVDA</sequence>
<gene>
    <name evidence="1" type="ORF">SDC9_198451</name>
</gene>
<reference evidence="1" key="1">
    <citation type="submission" date="2019-08" db="EMBL/GenBank/DDBJ databases">
        <authorList>
            <person name="Kucharzyk K."/>
            <person name="Murdoch R.W."/>
            <person name="Higgins S."/>
            <person name="Loffler F."/>
        </authorList>
    </citation>
    <scope>NUCLEOTIDE SEQUENCE</scope>
</reference>
<protein>
    <submittedName>
        <fullName evidence="1">Uncharacterized protein</fullName>
    </submittedName>
</protein>
<name>A0A645IIZ4_9ZZZZ</name>
<organism evidence="1">
    <name type="scientific">bioreactor metagenome</name>
    <dbReference type="NCBI Taxonomy" id="1076179"/>
    <lineage>
        <taxon>unclassified sequences</taxon>
        <taxon>metagenomes</taxon>
        <taxon>ecological metagenomes</taxon>
    </lineage>
</organism>
<comment type="caution">
    <text evidence="1">The sequence shown here is derived from an EMBL/GenBank/DDBJ whole genome shotgun (WGS) entry which is preliminary data.</text>
</comment>
<evidence type="ECO:0000313" key="1">
    <source>
        <dbReference type="EMBL" id="MPN50812.1"/>
    </source>
</evidence>
<dbReference type="EMBL" id="VSSQ01115319">
    <property type="protein sequence ID" value="MPN50812.1"/>
    <property type="molecule type" value="Genomic_DNA"/>
</dbReference>
<proteinExistence type="predicted"/>